<evidence type="ECO:0000256" key="4">
    <source>
        <dbReference type="ARBA" id="ARBA00022490"/>
    </source>
</evidence>
<evidence type="ECO:0000256" key="3">
    <source>
        <dbReference type="ARBA" id="ARBA00018111"/>
    </source>
</evidence>
<comment type="similarity">
    <text evidence="2">Belongs to the RecX family.</text>
</comment>
<dbReference type="GO" id="GO:0005737">
    <property type="term" value="C:cytoplasm"/>
    <property type="evidence" value="ECO:0007669"/>
    <property type="project" value="UniProtKB-SubCell"/>
</dbReference>
<organism evidence="6 7">
    <name type="scientific">Ignatzschineria indica</name>
    <dbReference type="NCBI Taxonomy" id="472583"/>
    <lineage>
        <taxon>Bacteria</taxon>
        <taxon>Pseudomonadati</taxon>
        <taxon>Pseudomonadota</taxon>
        <taxon>Gammaproteobacteria</taxon>
        <taxon>Cardiobacteriales</taxon>
        <taxon>Ignatzschineriaceae</taxon>
        <taxon>Ignatzschineria</taxon>
    </lineage>
</organism>
<comment type="subcellular location">
    <subcellularLocation>
        <location evidence="1">Cytoplasm</location>
    </subcellularLocation>
</comment>
<comment type="caution">
    <text evidence="6">The sequence shown here is derived from an EMBL/GenBank/DDBJ whole genome shotgun (WGS) entry which is preliminary data.</text>
</comment>
<dbReference type="AlphaFoldDB" id="A0A2U2ALN0"/>
<dbReference type="RefSeq" id="WP_109235317.1">
    <property type="nucleotide sequence ID" value="NZ_BMXZ01000001.1"/>
</dbReference>
<evidence type="ECO:0000313" key="7">
    <source>
        <dbReference type="Proteomes" id="UP000244948"/>
    </source>
</evidence>
<proteinExistence type="inferred from homology"/>
<dbReference type="InterPro" id="IPR003783">
    <property type="entry name" value="Regulatory_RecX"/>
</dbReference>
<evidence type="ECO:0000259" key="5">
    <source>
        <dbReference type="Pfam" id="PF21982"/>
    </source>
</evidence>
<evidence type="ECO:0000256" key="2">
    <source>
        <dbReference type="ARBA" id="ARBA00009695"/>
    </source>
</evidence>
<gene>
    <name evidence="6" type="ORF">DC082_00750</name>
</gene>
<accession>A0A2U2ALN0</accession>
<dbReference type="GO" id="GO:0006282">
    <property type="term" value="P:regulation of DNA repair"/>
    <property type="evidence" value="ECO:0007669"/>
    <property type="project" value="InterPro"/>
</dbReference>
<dbReference type="PANTHER" id="PTHR33602">
    <property type="entry name" value="REGULATORY PROTEIN RECX FAMILY PROTEIN"/>
    <property type="match status" value="1"/>
</dbReference>
<dbReference type="EMBL" id="QEWR01000002">
    <property type="protein sequence ID" value="PWD84109.1"/>
    <property type="molecule type" value="Genomic_DNA"/>
</dbReference>
<dbReference type="InterPro" id="IPR036388">
    <property type="entry name" value="WH-like_DNA-bd_sf"/>
</dbReference>
<reference evidence="6 7" key="1">
    <citation type="journal article" date="2018" name="Genome Announc.">
        <title>Ignatzschineria cameli sp. nov., isolated from necrotic foot tissue of dromedaries (Camelus dromedarius) and associated maggots (Wohlfahrtia species) in Dubai.</title>
        <authorList>
            <person name="Tsang C.C."/>
            <person name="Tang J.Y."/>
            <person name="Fong J.Y."/>
            <person name="Kinne J."/>
            <person name="Lee H.H."/>
            <person name="Joseph M."/>
            <person name="Jose S."/>
            <person name="Schuster R.K."/>
            <person name="Tang Y."/>
            <person name="Sivakumar S."/>
            <person name="Chen J.H."/>
            <person name="Teng J.L."/>
            <person name="Lau S.K."/>
            <person name="Wernery U."/>
            <person name="Woo P.C."/>
        </authorList>
    </citation>
    <scope>NUCLEOTIDE SEQUENCE [LARGE SCALE GENOMIC DNA]</scope>
    <source>
        <strain evidence="6 7">KCTC 22643</strain>
    </source>
</reference>
<dbReference type="InterPro" id="IPR053926">
    <property type="entry name" value="RecX_HTH_1st"/>
</dbReference>
<dbReference type="Proteomes" id="UP000244948">
    <property type="component" value="Unassembled WGS sequence"/>
</dbReference>
<protein>
    <recommendedName>
        <fullName evidence="3">Regulatory protein RecX</fullName>
    </recommendedName>
</protein>
<evidence type="ECO:0000313" key="6">
    <source>
        <dbReference type="EMBL" id="PWD84109.1"/>
    </source>
</evidence>
<evidence type="ECO:0000256" key="1">
    <source>
        <dbReference type="ARBA" id="ARBA00004496"/>
    </source>
</evidence>
<keyword evidence="4" id="KW-0963">Cytoplasm</keyword>
<name>A0A2U2ALN0_9GAMM</name>
<dbReference type="Pfam" id="PF21982">
    <property type="entry name" value="RecX_HTH1"/>
    <property type="match status" value="1"/>
</dbReference>
<dbReference type="Gene3D" id="1.10.10.10">
    <property type="entry name" value="Winged helix-like DNA-binding domain superfamily/Winged helix DNA-binding domain"/>
    <property type="match status" value="2"/>
</dbReference>
<dbReference type="PANTHER" id="PTHR33602:SF1">
    <property type="entry name" value="REGULATORY PROTEIN RECX FAMILY PROTEIN"/>
    <property type="match status" value="1"/>
</dbReference>
<keyword evidence="7" id="KW-1185">Reference proteome</keyword>
<feature type="domain" description="RecX first three-helical" evidence="5">
    <location>
        <begin position="61"/>
        <end position="96"/>
    </location>
</feature>
<sequence>MKGEKRQLIEQMIAKSQQKSEAKKEIRIDSESLQTYYDAFYQGHDASLESDELLHQWRYWRERAMNFLVRREHSEVELRQKLRQRALPEWLFEPLIEWLYSRDYLSLERFAYSYAKNRADLGYGPIRVSYELRVEHQVPERFINEAFREINWERAEAVAARKIRHSDPLKYRAALYRRGFNSDG</sequence>